<evidence type="ECO:0000313" key="4">
    <source>
        <dbReference type="WBParaSite" id="TCLT_0000215601-mRNA-1"/>
    </source>
</evidence>
<evidence type="ECO:0000313" key="2">
    <source>
        <dbReference type="EMBL" id="VDM97947.1"/>
    </source>
</evidence>
<reference evidence="2 3" key="2">
    <citation type="submission" date="2018-11" db="EMBL/GenBank/DDBJ databases">
        <authorList>
            <consortium name="Pathogen Informatics"/>
        </authorList>
    </citation>
    <scope>NUCLEOTIDE SEQUENCE [LARGE SCALE GENOMIC DNA]</scope>
</reference>
<feature type="compositionally biased region" description="Polar residues" evidence="1">
    <location>
        <begin position="279"/>
        <end position="289"/>
    </location>
</feature>
<feature type="compositionally biased region" description="Low complexity" evidence="1">
    <location>
        <begin position="645"/>
        <end position="686"/>
    </location>
</feature>
<feature type="compositionally biased region" description="Basic residues" evidence="1">
    <location>
        <begin position="816"/>
        <end position="833"/>
    </location>
</feature>
<dbReference type="OMA" id="FNEMANM"/>
<gene>
    <name evidence="2" type="ORF">TCLT_LOCUS2157</name>
</gene>
<dbReference type="WBParaSite" id="TCLT_0000215601-mRNA-1">
    <property type="protein sequence ID" value="TCLT_0000215601-mRNA-1"/>
    <property type="gene ID" value="TCLT_0000215601"/>
</dbReference>
<organism evidence="4">
    <name type="scientific">Thelazia callipaeda</name>
    <name type="common">Oriental eyeworm</name>
    <name type="synonym">Parasitic nematode</name>
    <dbReference type="NCBI Taxonomy" id="103827"/>
    <lineage>
        <taxon>Eukaryota</taxon>
        <taxon>Metazoa</taxon>
        <taxon>Ecdysozoa</taxon>
        <taxon>Nematoda</taxon>
        <taxon>Chromadorea</taxon>
        <taxon>Rhabditida</taxon>
        <taxon>Spirurina</taxon>
        <taxon>Spiruromorpha</taxon>
        <taxon>Thelazioidea</taxon>
        <taxon>Thelaziidae</taxon>
        <taxon>Thelazia</taxon>
    </lineage>
</organism>
<feature type="compositionally biased region" description="Basic and acidic residues" evidence="1">
    <location>
        <begin position="153"/>
        <end position="165"/>
    </location>
</feature>
<feature type="compositionally biased region" description="Polar residues" evidence="1">
    <location>
        <begin position="596"/>
        <end position="619"/>
    </location>
</feature>
<feature type="region of interest" description="Disordered" evidence="1">
    <location>
        <begin position="267"/>
        <end position="311"/>
    </location>
</feature>
<feature type="region of interest" description="Disordered" evidence="1">
    <location>
        <begin position="595"/>
        <end position="692"/>
    </location>
</feature>
<feature type="region of interest" description="Disordered" evidence="1">
    <location>
        <begin position="720"/>
        <end position="746"/>
    </location>
</feature>
<keyword evidence="3" id="KW-1185">Reference proteome</keyword>
<sequence length="833" mass="92966">MDPFSFHSKIVFLRHTKLLTRELIKNSALKAATRQLDQMIDQARYRHHQHRNKFKEAIDYLDQIFEDFKNENDHTTDEGQSLRGRVTATRKGFANNGKEKLAVVAVSPARLRQHYDDAKRVVAPDGSGMDEINSKQVSDYARHSLIPARPKPSPREKTTSLEKKTEDVDISETIVLPPLPHDRKLRGERLDFTRRWLANDIKSWASSMQSKPDLVLGELEDQEADLDECSLGSCSAEIAAINLAVRKKKKDREGQDPIQNVTCAPKFVRHSKTHETDSKNTSAQFTQRSDPIKPQPVKARAIKNSSSSSYGRNAIQRVPSRSGLMIETKPADNDAISLKSISQVRKQLMYSYTTIAILDPSVNTLSRSMEMPLSTRKPGAFTPIQAPVSMVSTRGSVVSLPDQSFVIRSRDFHRADPILAVDALVAELELNTDQMSMANKRRSFPTGNDLFDRSYERPISNRQLEQFPPRLKSEKVSRRTQQQQQLQKAKASFGEMTDMLESVVNEIIPLNKPKMIVASNSNSVLSPFETINVEKLNPSKVEALQSIFENKQNTTGWHRSASNSKLKIAQMTTTTPKTVKDDENYHEINDIITYTKEPSPSYSKPTGKHTSNIRSTYPSQRRVLPVQTDPIPAFPVTRPPSHPPGSTNSSQTGGYYSSGSSLGLPSSYASHHNHSSASRSSVHRGSIPGKLSLSSRTASIDDEDDGFYDNILIDEKRDSRGSELDNVSIGSHRLPPPASGKPTTNNRLDHFLRKISASKQPSSAASFVSLNKVANEVMPTKPAPLAKSNSLSHDPWKKLMRDSNDPSHATADKRIGLGRRLKNSIFGSKKRLN</sequence>
<proteinExistence type="predicted"/>
<reference evidence="4" key="1">
    <citation type="submission" date="2017-02" db="UniProtKB">
        <authorList>
            <consortium name="WormBaseParasite"/>
        </authorList>
    </citation>
    <scope>IDENTIFICATION</scope>
</reference>
<dbReference type="OrthoDB" id="5856121at2759"/>
<feature type="compositionally biased region" description="Basic and acidic residues" evidence="1">
    <location>
        <begin position="794"/>
        <end position="815"/>
    </location>
</feature>
<dbReference type="EMBL" id="UYYF01000384">
    <property type="protein sequence ID" value="VDM97947.1"/>
    <property type="molecule type" value="Genomic_DNA"/>
</dbReference>
<name>A0A0N5CPK9_THECL</name>
<protein>
    <submittedName>
        <fullName evidence="4">WH2 domain-containing protein</fullName>
    </submittedName>
</protein>
<feature type="region of interest" description="Disordered" evidence="1">
    <location>
        <begin position="144"/>
        <end position="165"/>
    </location>
</feature>
<accession>A0A0N5CPK9</accession>
<dbReference type="AlphaFoldDB" id="A0A0N5CPK9"/>
<evidence type="ECO:0000256" key="1">
    <source>
        <dbReference type="SAM" id="MobiDB-lite"/>
    </source>
</evidence>
<feature type="region of interest" description="Disordered" evidence="1">
    <location>
        <begin position="781"/>
        <end position="833"/>
    </location>
</feature>
<evidence type="ECO:0000313" key="3">
    <source>
        <dbReference type="Proteomes" id="UP000276776"/>
    </source>
</evidence>
<dbReference type="Proteomes" id="UP000276776">
    <property type="component" value="Unassembled WGS sequence"/>
</dbReference>